<dbReference type="InterPro" id="IPR044136">
    <property type="entry name" value="Lys-tRNA-ligase_II_N"/>
</dbReference>
<comment type="catalytic activity">
    <reaction evidence="6 7 8">
        <text>tRNA(Lys) + L-lysine + ATP = L-lysyl-tRNA(Lys) + AMP + diphosphate</text>
        <dbReference type="Rhea" id="RHEA:20792"/>
        <dbReference type="Rhea" id="RHEA-COMP:9696"/>
        <dbReference type="Rhea" id="RHEA-COMP:9697"/>
        <dbReference type="ChEBI" id="CHEBI:30616"/>
        <dbReference type="ChEBI" id="CHEBI:32551"/>
        <dbReference type="ChEBI" id="CHEBI:33019"/>
        <dbReference type="ChEBI" id="CHEBI:78442"/>
        <dbReference type="ChEBI" id="CHEBI:78529"/>
        <dbReference type="ChEBI" id="CHEBI:456215"/>
        <dbReference type="EC" id="6.1.1.6"/>
    </reaction>
</comment>
<evidence type="ECO:0000313" key="12">
    <source>
        <dbReference type="Proteomes" id="UP000197679"/>
    </source>
</evidence>
<dbReference type="InterPro" id="IPR012340">
    <property type="entry name" value="NA-bd_OB-fold"/>
</dbReference>
<dbReference type="InterPro" id="IPR004365">
    <property type="entry name" value="NA-bd_OB_tRNA"/>
</dbReference>
<feature type="compositionally biased region" description="Basic and acidic residues" evidence="9">
    <location>
        <begin position="411"/>
        <end position="427"/>
    </location>
</feature>
<feature type="binding site" evidence="7">
    <location>
        <position position="397"/>
    </location>
    <ligand>
        <name>Mg(2+)</name>
        <dbReference type="ChEBI" id="CHEBI:18420"/>
        <label>2</label>
    </ligand>
</feature>
<dbReference type="GO" id="GO:0000287">
    <property type="term" value="F:magnesium ion binding"/>
    <property type="evidence" value="ECO:0007669"/>
    <property type="project" value="UniProtKB-UniRule"/>
</dbReference>
<evidence type="ECO:0000256" key="5">
    <source>
        <dbReference type="ARBA" id="ARBA00023146"/>
    </source>
</evidence>
<dbReference type="InterPro" id="IPR018149">
    <property type="entry name" value="Lys-tRNA-synth_II_C"/>
</dbReference>
<feature type="region of interest" description="Disordered" evidence="9">
    <location>
        <begin position="411"/>
        <end position="432"/>
    </location>
</feature>
<keyword evidence="7" id="KW-0648">Protein biosynthesis</keyword>
<dbReference type="NCBIfam" id="TIGR00499">
    <property type="entry name" value="lysS_bact"/>
    <property type="match status" value="1"/>
</dbReference>
<dbReference type="SUPFAM" id="SSF50249">
    <property type="entry name" value="Nucleic acid-binding proteins"/>
    <property type="match status" value="1"/>
</dbReference>
<dbReference type="Pfam" id="PF00152">
    <property type="entry name" value="tRNA-synt_2"/>
    <property type="match status" value="1"/>
</dbReference>
<dbReference type="PRINTS" id="PR00982">
    <property type="entry name" value="TRNASYNTHLYS"/>
</dbReference>
<dbReference type="GO" id="GO:0005524">
    <property type="term" value="F:ATP binding"/>
    <property type="evidence" value="ECO:0007669"/>
    <property type="project" value="UniProtKB-UniRule"/>
</dbReference>
<comment type="subunit">
    <text evidence="7">Homodimer.</text>
</comment>
<evidence type="ECO:0000256" key="2">
    <source>
        <dbReference type="ARBA" id="ARBA00022723"/>
    </source>
</evidence>
<dbReference type="PANTHER" id="PTHR42918">
    <property type="entry name" value="LYSYL-TRNA SYNTHETASE"/>
    <property type="match status" value="1"/>
</dbReference>
<dbReference type="Gene3D" id="3.30.930.10">
    <property type="entry name" value="Bira Bifunctional Protein, Domain 2"/>
    <property type="match status" value="1"/>
</dbReference>
<dbReference type="EC" id="6.1.1.6" evidence="7"/>
<reference evidence="11 12" key="1">
    <citation type="journal article" date="2017" name="Nat. Commun.">
        <title>'ARMAN' archaea depend on association with euryarchaeal host in culture and in situ.</title>
        <authorList>
            <person name="Golyshina O."/>
            <person name="Toshchakov S."/>
            <person name="Makarova K."/>
            <person name="Gavrilov S."/>
            <person name="Korzhenkov A."/>
            <person name="La Cono V."/>
            <person name="Arcadi E."/>
            <person name="Nechitaylo T."/>
            <person name="Ferrer M."/>
            <person name="Kublanov I."/>
            <person name="Wolf Y."/>
            <person name="Yakimov M."/>
            <person name="Golyshin P."/>
            <person name="Slesarev A."/>
            <person name="Kozyavkin S."/>
        </authorList>
    </citation>
    <scope>NUCLEOTIDE SEQUENCE [LARGE SCALE GENOMIC DNA]</scope>
    <source>
        <strain evidence="11 12">Mia14</strain>
    </source>
</reference>
<evidence type="ECO:0000259" key="10">
    <source>
        <dbReference type="PROSITE" id="PS50862"/>
    </source>
</evidence>
<protein>
    <recommendedName>
        <fullName evidence="7">Lysine--tRNA ligase</fullName>
        <ecNumber evidence="7">6.1.1.6</ecNumber>
    </recommendedName>
    <alternativeName>
        <fullName evidence="7">Lysyl-tRNA synthetase</fullName>
        <shortName evidence="7">LysRS</shortName>
    </alternativeName>
</protein>
<dbReference type="InterPro" id="IPR002313">
    <property type="entry name" value="Lys-tRNA-ligase_II"/>
</dbReference>
<comment type="subcellular location">
    <subcellularLocation>
        <location evidence="7">Cytoplasm</location>
    </subcellularLocation>
</comment>
<organism evidence="11 12">
    <name type="scientific">Candidatus Mancarchaeum acidiphilum</name>
    <dbReference type="NCBI Taxonomy" id="1920749"/>
    <lineage>
        <taxon>Archaea</taxon>
        <taxon>Candidatus Micrarchaeota</taxon>
        <taxon>Candidatus Mancarchaeum</taxon>
    </lineage>
</organism>
<dbReference type="GO" id="GO:0005829">
    <property type="term" value="C:cytosol"/>
    <property type="evidence" value="ECO:0007669"/>
    <property type="project" value="TreeGrafter"/>
</dbReference>
<keyword evidence="12" id="KW-1185">Reference proteome</keyword>
<dbReference type="RefSeq" id="WP_088819573.1">
    <property type="nucleotide sequence ID" value="NZ_CP019964.1"/>
</dbReference>
<evidence type="ECO:0000256" key="9">
    <source>
        <dbReference type="SAM" id="MobiDB-lite"/>
    </source>
</evidence>
<dbReference type="AlphaFoldDB" id="A0A218NLR4"/>
<keyword evidence="2 7" id="KW-0479">Metal-binding</keyword>
<evidence type="ECO:0000256" key="7">
    <source>
        <dbReference type="HAMAP-Rule" id="MF_00252"/>
    </source>
</evidence>
<dbReference type="OrthoDB" id="131570at2157"/>
<dbReference type="Pfam" id="PF01336">
    <property type="entry name" value="tRNA_anti-codon"/>
    <property type="match status" value="1"/>
</dbReference>
<keyword evidence="4 7" id="KW-0067">ATP-binding</keyword>
<name>A0A218NLR4_9ARCH</name>
<evidence type="ECO:0000256" key="1">
    <source>
        <dbReference type="ARBA" id="ARBA00022598"/>
    </source>
</evidence>
<dbReference type="Proteomes" id="UP000197679">
    <property type="component" value="Chromosome"/>
</dbReference>
<dbReference type="CDD" id="cd04322">
    <property type="entry name" value="LysRS_N"/>
    <property type="match status" value="1"/>
</dbReference>
<dbReference type="SUPFAM" id="SSF55681">
    <property type="entry name" value="Class II aaRS and biotin synthetases"/>
    <property type="match status" value="1"/>
</dbReference>
<dbReference type="PROSITE" id="PS50862">
    <property type="entry name" value="AA_TRNA_LIGASE_II"/>
    <property type="match status" value="1"/>
</dbReference>
<sequence>MMAEEYKLNKLNELKSMGINPYPYSYKVTNHSEEIKLNFDKLEDTDVTAAGRIIGLRHMGKLYFFDLLDGEGKIQVMAAPNFSSESSLKILENLDTGDFAGVEGKVTKSKRGEISIAAKEITVLSKSLLSLPEKFHGLTDIELRYRKRYLDLISNTEVRKFFVTRSKILKYMRDFFDSRGYVEFETPILQPTYGGANASPFKTYFNALNQDMFLRIADELYLKRLIVGGFEKVYEVSKDFRNEDIDSTHNPEFTQIEAYEMFKDYEDYMKMTEELLSGMVKYLFGSYKIKYQGKELDFTPPFKRLYWVEVLNEKTGVDVSKLTDKEAKEVAERENLDIPMKNSYHVADALFDKYIKPELFNPVFVLDFPAYMSPLTKDKRGNNKLSERFELYLAGKEDANCYSELTDPIEQRKKFEEQDKERKKGDPEAPPIDEDFLEAIEYGMPPTAGIGIAIDRLAMILTDNISIKEVITFPAVKTEKQNGV</sequence>
<proteinExistence type="inferred from homology"/>
<dbReference type="PANTHER" id="PTHR42918:SF15">
    <property type="entry name" value="LYSINE--TRNA LIGASE, CHLOROPLASTIC_MITOCHONDRIAL"/>
    <property type="match status" value="1"/>
</dbReference>
<feature type="binding site" evidence="7">
    <location>
        <position position="397"/>
    </location>
    <ligand>
        <name>Mg(2+)</name>
        <dbReference type="ChEBI" id="CHEBI:18420"/>
        <label>1</label>
    </ligand>
</feature>
<evidence type="ECO:0000256" key="4">
    <source>
        <dbReference type="ARBA" id="ARBA00022840"/>
    </source>
</evidence>
<comment type="similarity">
    <text evidence="7">Belongs to the class-II aminoacyl-tRNA synthetase family.</text>
</comment>
<gene>
    <name evidence="7" type="primary">lysS</name>
    <name evidence="11" type="ORF">Mia14_0060</name>
</gene>
<evidence type="ECO:0000256" key="6">
    <source>
        <dbReference type="ARBA" id="ARBA00048573"/>
    </source>
</evidence>
<keyword evidence="1 7" id="KW-0436">Ligase</keyword>
<dbReference type="KEGG" id="marh:Mia14_0060"/>
<feature type="domain" description="Aminoacyl-transfer RNA synthetases class-II family profile" evidence="10">
    <location>
        <begin position="162"/>
        <end position="474"/>
    </location>
</feature>
<evidence type="ECO:0000256" key="8">
    <source>
        <dbReference type="RuleBase" id="RU000336"/>
    </source>
</evidence>
<dbReference type="InterPro" id="IPR004364">
    <property type="entry name" value="Aa-tRNA-synt_II"/>
</dbReference>
<dbReference type="GO" id="GO:0006430">
    <property type="term" value="P:lysyl-tRNA aminoacylation"/>
    <property type="evidence" value="ECO:0007669"/>
    <property type="project" value="UniProtKB-UniRule"/>
</dbReference>
<dbReference type="GO" id="GO:0004824">
    <property type="term" value="F:lysine-tRNA ligase activity"/>
    <property type="evidence" value="ECO:0007669"/>
    <property type="project" value="UniProtKB-UniRule"/>
</dbReference>
<keyword evidence="7" id="KW-0963">Cytoplasm</keyword>
<dbReference type="HAMAP" id="MF_00252">
    <property type="entry name" value="Lys_tRNA_synth_class2"/>
    <property type="match status" value="1"/>
</dbReference>
<dbReference type="CDD" id="cd00775">
    <property type="entry name" value="LysRS_core"/>
    <property type="match status" value="1"/>
</dbReference>
<evidence type="ECO:0000313" key="11">
    <source>
        <dbReference type="EMBL" id="ASI13403.1"/>
    </source>
</evidence>
<dbReference type="GO" id="GO:0000049">
    <property type="term" value="F:tRNA binding"/>
    <property type="evidence" value="ECO:0007669"/>
    <property type="project" value="TreeGrafter"/>
</dbReference>
<keyword evidence="3 7" id="KW-0547">Nucleotide-binding</keyword>
<dbReference type="Gene3D" id="2.40.50.140">
    <property type="entry name" value="Nucleic acid-binding proteins"/>
    <property type="match status" value="1"/>
</dbReference>
<keyword evidence="5 7" id="KW-0030">Aminoacyl-tRNA synthetase</keyword>
<dbReference type="InterPro" id="IPR006195">
    <property type="entry name" value="aa-tRNA-synth_II"/>
</dbReference>
<accession>A0A218NLR4</accession>
<dbReference type="NCBIfam" id="NF001756">
    <property type="entry name" value="PRK00484.1"/>
    <property type="match status" value="1"/>
</dbReference>
<feature type="binding site" evidence="7">
    <location>
        <position position="390"/>
    </location>
    <ligand>
        <name>Mg(2+)</name>
        <dbReference type="ChEBI" id="CHEBI:18420"/>
        <label>1</label>
    </ligand>
</feature>
<comment type="cofactor">
    <cofactor evidence="7 8">
        <name>Mg(2+)</name>
        <dbReference type="ChEBI" id="CHEBI:18420"/>
    </cofactor>
    <text evidence="7 8">Binds 3 Mg(2+) ions per subunit.</text>
</comment>
<dbReference type="GeneID" id="33313620"/>
<dbReference type="InterPro" id="IPR045864">
    <property type="entry name" value="aa-tRNA-synth_II/BPL/LPL"/>
</dbReference>
<keyword evidence="7 8" id="KW-0460">Magnesium</keyword>
<dbReference type="EMBL" id="CP019964">
    <property type="protein sequence ID" value="ASI13403.1"/>
    <property type="molecule type" value="Genomic_DNA"/>
</dbReference>
<evidence type="ECO:0000256" key="3">
    <source>
        <dbReference type="ARBA" id="ARBA00022741"/>
    </source>
</evidence>